<name>A0A365XT87_9BACT</name>
<comment type="caution">
    <text evidence="1">The sequence shown here is derived from an EMBL/GenBank/DDBJ whole genome shotgun (WGS) entry which is preliminary data.</text>
</comment>
<organism evidence="1 2">
    <name type="scientific">Chitinophaga flava</name>
    <dbReference type="NCBI Taxonomy" id="2259036"/>
    <lineage>
        <taxon>Bacteria</taxon>
        <taxon>Pseudomonadati</taxon>
        <taxon>Bacteroidota</taxon>
        <taxon>Chitinophagia</taxon>
        <taxon>Chitinophagales</taxon>
        <taxon>Chitinophagaceae</taxon>
        <taxon>Chitinophaga</taxon>
    </lineage>
</organism>
<dbReference type="AlphaFoldDB" id="A0A365XT87"/>
<gene>
    <name evidence="1" type="ORF">DF182_24080</name>
</gene>
<accession>A0A365XT87</accession>
<dbReference type="RefSeq" id="WP_147243532.1">
    <property type="nucleotide sequence ID" value="NZ_QFFJ01000002.1"/>
</dbReference>
<reference evidence="1 2" key="1">
    <citation type="submission" date="2018-05" db="EMBL/GenBank/DDBJ databases">
        <title>Chitinophaga sp. K3CV102501T nov., isolated from isolated from a monsoon evergreen broad-leaved forest soil.</title>
        <authorList>
            <person name="Lv Y."/>
        </authorList>
    </citation>
    <scope>NUCLEOTIDE SEQUENCE [LARGE SCALE GENOMIC DNA]</scope>
    <source>
        <strain evidence="1 2">GDMCC 1.1325</strain>
    </source>
</reference>
<evidence type="ECO:0000313" key="1">
    <source>
        <dbReference type="EMBL" id="RBL89587.1"/>
    </source>
</evidence>
<protein>
    <submittedName>
        <fullName evidence="1">Uncharacterized protein</fullName>
    </submittedName>
</protein>
<dbReference type="OrthoDB" id="680580at2"/>
<evidence type="ECO:0000313" key="2">
    <source>
        <dbReference type="Proteomes" id="UP000253410"/>
    </source>
</evidence>
<sequence length="81" mass="9218">MSEDRVSFTILNQSEKDMYIIHEPEAFEFLLPPGEEVVVEMKPCKRGVALGQSIYNGHCVTAILDANSLYNVYYKGKDVFK</sequence>
<proteinExistence type="predicted"/>
<dbReference type="EMBL" id="QFFJ01000002">
    <property type="protein sequence ID" value="RBL89587.1"/>
    <property type="molecule type" value="Genomic_DNA"/>
</dbReference>
<keyword evidence="2" id="KW-1185">Reference proteome</keyword>
<dbReference type="Proteomes" id="UP000253410">
    <property type="component" value="Unassembled WGS sequence"/>
</dbReference>